<evidence type="ECO:0000313" key="3">
    <source>
        <dbReference type="Proteomes" id="UP000692954"/>
    </source>
</evidence>
<evidence type="ECO:0000256" key="1">
    <source>
        <dbReference type="SAM" id="MobiDB-lite"/>
    </source>
</evidence>
<comment type="caution">
    <text evidence="2">The sequence shown here is derived from an EMBL/GenBank/DDBJ whole genome shotgun (WGS) entry which is preliminary data.</text>
</comment>
<evidence type="ECO:0000313" key="2">
    <source>
        <dbReference type="EMBL" id="CAD8124543.1"/>
    </source>
</evidence>
<proteinExistence type="predicted"/>
<organism evidence="2 3">
    <name type="scientific">Paramecium sonneborni</name>
    <dbReference type="NCBI Taxonomy" id="65129"/>
    <lineage>
        <taxon>Eukaryota</taxon>
        <taxon>Sar</taxon>
        <taxon>Alveolata</taxon>
        <taxon>Ciliophora</taxon>
        <taxon>Intramacronucleata</taxon>
        <taxon>Oligohymenophorea</taxon>
        <taxon>Peniculida</taxon>
        <taxon>Parameciidae</taxon>
        <taxon>Paramecium</taxon>
    </lineage>
</organism>
<feature type="region of interest" description="Disordered" evidence="1">
    <location>
        <begin position="202"/>
        <end position="223"/>
    </location>
</feature>
<accession>A0A8S1RAY6</accession>
<protein>
    <submittedName>
        <fullName evidence="2">Uncharacterized protein</fullName>
    </submittedName>
</protein>
<dbReference type="AlphaFoldDB" id="A0A8S1RAY6"/>
<reference evidence="2" key="1">
    <citation type="submission" date="2021-01" db="EMBL/GenBank/DDBJ databases">
        <authorList>
            <consortium name="Genoscope - CEA"/>
            <person name="William W."/>
        </authorList>
    </citation>
    <scope>NUCLEOTIDE SEQUENCE</scope>
</reference>
<dbReference type="EMBL" id="CAJJDN010000152">
    <property type="protein sequence ID" value="CAD8124543.1"/>
    <property type="molecule type" value="Genomic_DNA"/>
</dbReference>
<sequence length="223" mass="26482">MHQPLQQEHKSLIQYYIYQDFQNLVNLLYSMMAIKNYFVKQTDHPMIPIGRNKVILQLNLSNSIHYDLQRTYQSEKAKEFIYEERGKVKRMIGGLNQELGIELQQFINDYQKNSLNKEVGVFQIPSNMQQQRSQGQNFNQNNLDKFLDQFLNQLEVIDKQVSKIQTTKYYMVPNIDEIRKKALGFYILTLTQLQKNFPGQIQTNGYQDNFHPDMKSNQKKDKS</sequence>
<name>A0A8S1RAY6_9CILI</name>
<dbReference type="Proteomes" id="UP000692954">
    <property type="component" value="Unassembled WGS sequence"/>
</dbReference>
<gene>
    <name evidence="2" type="ORF">PSON_ATCC_30995.1.T1520007</name>
</gene>
<keyword evidence="3" id="KW-1185">Reference proteome</keyword>
<feature type="compositionally biased region" description="Basic and acidic residues" evidence="1">
    <location>
        <begin position="210"/>
        <end position="223"/>
    </location>
</feature>
<dbReference type="OrthoDB" id="312037at2759"/>